<comment type="similarity">
    <text evidence="2 11">Belongs to the fatty acid desaturase type 1 family.</text>
</comment>
<dbReference type="GO" id="GO:0006636">
    <property type="term" value="P:unsaturated fatty acid biosynthetic process"/>
    <property type="evidence" value="ECO:0007669"/>
    <property type="project" value="TreeGrafter"/>
</dbReference>
<evidence type="ECO:0000256" key="3">
    <source>
        <dbReference type="ARBA" id="ARBA00022516"/>
    </source>
</evidence>
<keyword evidence="14" id="KW-1185">Reference proteome</keyword>
<dbReference type="EMBL" id="MOOB01000020">
    <property type="protein sequence ID" value="OQE87160.1"/>
    <property type="molecule type" value="Genomic_DNA"/>
</dbReference>
<feature type="transmembrane region" description="Helical" evidence="12">
    <location>
        <begin position="93"/>
        <end position="112"/>
    </location>
</feature>
<dbReference type="STRING" id="60175.A0A1V6YI39"/>
<feature type="transmembrane region" description="Helical" evidence="12">
    <location>
        <begin position="12"/>
        <end position="34"/>
    </location>
</feature>
<dbReference type="PANTHER" id="PTHR11351:SF31">
    <property type="entry name" value="DESATURASE 1, ISOFORM A-RELATED"/>
    <property type="match status" value="1"/>
</dbReference>
<evidence type="ECO:0000256" key="8">
    <source>
        <dbReference type="ARBA" id="ARBA00023098"/>
    </source>
</evidence>
<evidence type="ECO:0000256" key="9">
    <source>
        <dbReference type="ARBA" id="ARBA00023136"/>
    </source>
</evidence>
<evidence type="ECO:0000256" key="4">
    <source>
        <dbReference type="ARBA" id="ARBA00022692"/>
    </source>
</evidence>
<dbReference type="OMA" id="CDSERMI"/>
<dbReference type="GO" id="GO:0005506">
    <property type="term" value="F:iron ion binding"/>
    <property type="evidence" value="ECO:0007669"/>
    <property type="project" value="TreeGrafter"/>
</dbReference>
<dbReference type="GO" id="GO:0005789">
    <property type="term" value="C:endoplasmic reticulum membrane"/>
    <property type="evidence" value="ECO:0007669"/>
    <property type="project" value="TreeGrafter"/>
</dbReference>
<evidence type="ECO:0000256" key="10">
    <source>
        <dbReference type="ARBA" id="ARBA00023160"/>
    </source>
</evidence>
<evidence type="ECO:0008006" key="15">
    <source>
        <dbReference type="Google" id="ProtNLM"/>
    </source>
</evidence>
<keyword evidence="8" id="KW-0443">Lipid metabolism</keyword>
<evidence type="ECO:0000313" key="14">
    <source>
        <dbReference type="Proteomes" id="UP000191691"/>
    </source>
</evidence>
<comment type="caution">
    <text evidence="13">The sequence shown here is derived from an EMBL/GenBank/DDBJ whole genome shotgun (WGS) entry which is preliminary data.</text>
</comment>
<proteinExistence type="inferred from homology"/>
<evidence type="ECO:0000256" key="11">
    <source>
        <dbReference type="RuleBase" id="RU000581"/>
    </source>
</evidence>
<comment type="domain">
    <text evidence="11">The histidine box domains are involved in binding the catalytic metal ions.</text>
</comment>
<comment type="subcellular location">
    <subcellularLocation>
        <location evidence="1">Membrane</location>
        <topology evidence="1">Multi-pass membrane protein</topology>
    </subcellularLocation>
</comment>
<evidence type="ECO:0000256" key="1">
    <source>
        <dbReference type="ARBA" id="ARBA00004141"/>
    </source>
</evidence>
<gene>
    <name evidence="13" type="ORF">PENNAL_c0020G04703</name>
</gene>
<dbReference type="GO" id="GO:0004768">
    <property type="term" value="F:stearoyl-CoA 9-desaturase activity"/>
    <property type="evidence" value="ECO:0007669"/>
    <property type="project" value="TreeGrafter"/>
</dbReference>
<keyword evidence="5" id="KW-0276">Fatty acid metabolism</keyword>
<dbReference type="AlphaFoldDB" id="A0A1V6YI39"/>
<evidence type="ECO:0000256" key="5">
    <source>
        <dbReference type="ARBA" id="ARBA00022832"/>
    </source>
</evidence>
<dbReference type="Proteomes" id="UP000191691">
    <property type="component" value="Unassembled WGS sequence"/>
</dbReference>
<organism evidence="13 14">
    <name type="scientific">Penicillium nalgiovense</name>
    <dbReference type="NCBI Taxonomy" id="60175"/>
    <lineage>
        <taxon>Eukaryota</taxon>
        <taxon>Fungi</taxon>
        <taxon>Dikarya</taxon>
        <taxon>Ascomycota</taxon>
        <taxon>Pezizomycotina</taxon>
        <taxon>Eurotiomycetes</taxon>
        <taxon>Eurotiomycetidae</taxon>
        <taxon>Eurotiales</taxon>
        <taxon>Aspergillaceae</taxon>
        <taxon>Penicillium</taxon>
    </lineage>
</organism>
<protein>
    <recommendedName>
        <fullName evidence="15">Fatty acid desaturase domain-containing protein</fullName>
    </recommendedName>
</protein>
<name>A0A1V6YI39_PENNA</name>
<keyword evidence="10 11" id="KW-0275">Fatty acid biosynthesis</keyword>
<evidence type="ECO:0000256" key="12">
    <source>
        <dbReference type="SAM" id="Phobius"/>
    </source>
</evidence>
<keyword evidence="9 12" id="KW-0472">Membrane</keyword>
<keyword evidence="3 11" id="KW-0444">Lipid biosynthesis</keyword>
<comment type="cofactor">
    <cofactor evidence="11">
        <name>Fe(2+)</name>
        <dbReference type="ChEBI" id="CHEBI:29033"/>
    </cofactor>
</comment>
<evidence type="ECO:0000313" key="13">
    <source>
        <dbReference type="EMBL" id="OQE87160.1"/>
    </source>
</evidence>
<evidence type="ECO:0000256" key="7">
    <source>
        <dbReference type="ARBA" id="ARBA00023002"/>
    </source>
</evidence>
<evidence type="ECO:0000256" key="6">
    <source>
        <dbReference type="ARBA" id="ARBA00022989"/>
    </source>
</evidence>
<reference evidence="14" key="1">
    <citation type="journal article" date="2017" name="Nat. Microbiol.">
        <title>Global analysis of biosynthetic gene clusters reveals vast potential of secondary metabolite production in Penicillium species.</title>
        <authorList>
            <person name="Nielsen J.C."/>
            <person name="Grijseels S."/>
            <person name="Prigent S."/>
            <person name="Ji B."/>
            <person name="Dainat J."/>
            <person name="Nielsen K.F."/>
            <person name="Frisvad J.C."/>
            <person name="Workman M."/>
            <person name="Nielsen J."/>
        </authorList>
    </citation>
    <scope>NUCLEOTIDE SEQUENCE [LARGE SCALE GENOMIC DNA]</scope>
    <source>
        <strain evidence="14">IBT 13039</strain>
    </source>
</reference>
<dbReference type="PANTHER" id="PTHR11351">
    <property type="entry name" value="ACYL-COA DESATURASE"/>
    <property type="match status" value="1"/>
</dbReference>
<dbReference type="InterPro" id="IPR015876">
    <property type="entry name" value="Acyl-CoA_DS"/>
</dbReference>
<accession>A0A1V6YI39</accession>
<dbReference type="PRINTS" id="PR00075">
    <property type="entry name" value="FACDDSATRASE"/>
</dbReference>
<keyword evidence="7 11" id="KW-0560">Oxidoreductase</keyword>
<evidence type="ECO:0000256" key="2">
    <source>
        <dbReference type="ARBA" id="ARBA00009295"/>
    </source>
</evidence>
<keyword evidence="4 11" id="KW-0812">Transmembrane</keyword>
<sequence length="113" mass="12876">MSEEAKSYVASIPLKVFLAVIGAAALQGPIRWWACGHRAHHRFTDTSEDPYNIKKGFFHAHILWMLLKQPKRNRRVEISDLLKDPVVAWQARYYIPLAVGMGWLLPMAVAGLH</sequence>
<keyword evidence="6 12" id="KW-1133">Transmembrane helix</keyword>